<dbReference type="InterPro" id="IPR036390">
    <property type="entry name" value="WH_DNA-bd_sf"/>
</dbReference>
<evidence type="ECO:0000313" key="7">
    <source>
        <dbReference type="Proteomes" id="UP000435802"/>
    </source>
</evidence>
<dbReference type="InterPro" id="IPR000847">
    <property type="entry name" value="LysR_HTH_N"/>
</dbReference>
<dbReference type="PRINTS" id="PR00039">
    <property type="entry name" value="HTHLYSR"/>
</dbReference>
<evidence type="ECO:0000256" key="1">
    <source>
        <dbReference type="ARBA" id="ARBA00009437"/>
    </source>
</evidence>
<dbReference type="PANTHER" id="PTHR30537:SF74">
    <property type="entry name" value="HTH-TYPE TRANSCRIPTIONAL REGULATOR TRPI"/>
    <property type="match status" value="1"/>
</dbReference>
<dbReference type="PANTHER" id="PTHR30537">
    <property type="entry name" value="HTH-TYPE TRANSCRIPTIONAL REGULATOR"/>
    <property type="match status" value="1"/>
</dbReference>
<comment type="similarity">
    <text evidence="1">Belongs to the LysR transcriptional regulatory family.</text>
</comment>
<dbReference type="Gene3D" id="3.40.190.10">
    <property type="entry name" value="Periplasmic binding protein-like II"/>
    <property type="match status" value="2"/>
</dbReference>
<dbReference type="GO" id="GO:0006351">
    <property type="term" value="P:DNA-templated transcription"/>
    <property type="evidence" value="ECO:0007669"/>
    <property type="project" value="TreeGrafter"/>
</dbReference>
<dbReference type="SUPFAM" id="SSF53850">
    <property type="entry name" value="Periplasmic binding protein-like II"/>
    <property type="match status" value="1"/>
</dbReference>
<keyword evidence="7" id="KW-1185">Reference proteome</keyword>
<dbReference type="RefSeq" id="WP_160859923.1">
    <property type="nucleotide sequence ID" value="NZ_WUMK01000005.1"/>
</dbReference>
<name>A0A6N8SCR3_9HYPH</name>
<reference evidence="6 7" key="1">
    <citation type="submission" date="2019-12" db="EMBL/GenBank/DDBJ databases">
        <title>Shinella kummerowiae sp. nov., a symbiotic bacterium isolated from root nodules of the herbal legume Kummerowia stipulacea.</title>
        <authorList>
            <person name="Gao J."/>
        </authorList>
    </citation>
    <scope>NUCLEOTIDE SEQUENCE [LARGE SCALE GENOMIC DNA]</scope>
    <source>
        <strain evidence="6 7">CCBAU 25048</strain>
    </source>
</reference>
<dbReference type="CDD" id="cd08432">
    <property type="entry name" value="PBP2_GcdR_TrpI_HvrB_AmpR_like"/>
    <property type="match status" value="1"/>
</dbReference>
<evidence type="ECO:0000256" key="4">
    <source>
        <dbReference type="ARBA" id="ARBA00023163"/>
    </source>
</evidence>
<evidence type="ECO:0000256" key="2">
    <source>
        <dbReference type="ARBA" id="ARBA00023015"/>
    </source>
</evidence>
<dbReference type="AlphaFoldDB" id="A0A6N8SCR3"/>
<evidence type="ECO:0000259" key="5">
    <source>
        <dbReference type="PROSITE" id="PS50931"/>
    </source>
</evidence>
<dbReference type="EMBL" id="WUMK01000005">
    <property type="protein sequence ID" value="MXN46383.1"/>
    <property type="molecule type" value="Genomic_DNA"/>
</dbReference>
<dbReference type="InterPro" id="IPR058163">
    <property type="entry name" value="LysR-type_TF_proteobact-type"/>
</dbReference>
<organism evidence="6 7">
    <name type="scientific">Shinella kummerowiae</name>
    <dbReference type="NCBI Taxonomy" id="417745"/>
    <lineage>
        <taxon>Bacteria</taxon>
        <taxon>Pseudomonadati</taxon>
        <taxon>Pseudomonadota</taxon>
        <taxon>Alphaproteobacteria</taxon>
        <taxon>Hyphomicrobiales</taxon>
        <taxon>Rhizobiaceae</taxon>
        <taxon>Shinella</taxon>
    </lineage>
</organism>
<dbReference type="Proteomes" id="UP000435802">
    <property type="component" value="Unassembled WGS sequence"/>
</dbReference>
<dbReference type="InterPro" id="IPR036388">
    <property type="entry name" value="WH-like_DNA-bd_sf"/>
</dbReference>
<sequence>MASAHLPLNWLRAFEAAGRLGTFAGAAAELNVTPSAVSQHIRALEGRLGKALFTRHANGVRLTVPGRRYAEELGLAFAAIDEASRRFAGHGTREMLVVHVPTSFASQWIAPRLDLFRARQPEIDLRLTALDHGEDKVDATIAFGLGNWPKHEAMLLLRDEAFPVCGPKYAEALACPQDLKGHDLLHVPGYAEDWDTWLTHAGVKGIDTSSGSFFDQSIMAIRAAVEGKGVLLGRGVLIERELSSGLLVEPFRVRLQAAGSYWFLTSGAKEKLPKVVAFRDWLSEMTAA</sequence>
<dbReference type="SUPFAM" id="SSF46785">
    <property type="entry name" value="Winged helix' DNA-binding domain"/>
    <property type="match status" value="1"/>
</dbReference>
<keyword evidence="3" id="KW-0238">DNA-binding</keyword>
<dbReference type="InterPro" id="IPR005119">
    <property type="entry name" value="LysR_subst-bd"/>
</dbReference>
<evidence type="ECO:0000313" key="6">
    <source>
        <dbReference type="EMBL" id="MXN46383.1"/>
    </source>
</evidence>
<dbReference type="Pfam" id="PF00126">
    <property type="entry name" value="HTH_1"/>
    <property type="match status" value="1"/>
</dbReference>
<gene>
    <name evidence="6" type="ORF">GR138_14395</name>
</gene>
<keyword evidence="4" id="KW-0804">Transcription</keyword>
<protein>
    <submittedName>
        <fullName evidence="6">LysR family transcriptional regulator</fullName>
    </submittedName>
</protein>
<comment type="caution">
    <text evidence="6">The sequence shown here is derived from an EMBL/GenBank/DDBJ whole genome shotgun (WGS) entry which is preliminary data.</text>
</comment>
<evidence type="ECO:0000256" key="3">
    <source>
        <dbReference type="ARBA" id="ARBA00023125"/>
    </source>
</evidence>
<proteinExistence type="inferred from homology"/>
<dbReference type="GO" id="GO:0043565">
    <property type="term" value="F:sequence-specific DNA binding"/>
    <property type="evidence" value="ECO:0007669"/>
    <property type="project" value="TreeGrafter"/>
</dbReference>
<accession>A0A6N8SCR3</accession>
<feature type="domain" description="HTH lysR-type" evidence="5">
    <location>
        <begin position="6"/>
        <end position="63"/>
    </location>
</feature>
<keyword evidence="2" id="KW-0805">Transcription regulation</keyword>
<dbReference type="PROSITE" id="PS50931">
    <property type="entry name" value="HTH_LYSR"/>
    <property type="match status" value="1"/>
</dbReference>
<dbReference type="Gene3D" id="1.10.10.10">
    <property type="entry name" value="Winged helix-like DNA-binding domain superfamily/Winged helix DNA-binding domain"/>
    <property type="match status" value="1"/>
</dbReference>
<dbReference type="Pfam" id="PF03466">
    <property type="entry name" value="LysR_substrate"/>
    <property type="match status" value="1"/>
</dbReference>
<dbReference type="GO" id="GO:0003700">
    <property type="term" value="F:DNA-binding transcription factor activity"/>
    <property type="evidence" value="ECO:0007669"/>
    <property type="project" value="InterPro"/>
</dbReference>
<dbReference type="OrthoDB" id="9793571at2"/>